<protein>
    <submittedName>
        <fullName evidence="1">Uncharacterized protein</fullName>
    </submittedName>
</protein>
<organism evidence="1 2">
    <name type="scientific">Smallanthus sonchifolius</name>
    <dbReference type="NCBI Taxonomy" id="185202"/>
    <lineage>
        <taxon>Eukaryota</taxon>
        <taxon>Viridiplantae</taxon>
        <taxon>Streptophyta</taxon>
        <taxon>Embryophyta</taxon>
        <taxon>Tracheophyta</taxon>
        <taxon>Spermatophyta</taxon>
        <taxon>Magnoliopsida</taxon>
        <taxon>eudicotyledons</taxon>
        <taxon>Gunneridae</taxon>
        <taxon>Pentapetalae</taxon>
        <taxon>asterids</taxon>
        <taxon>campanulids</taxon>
        <taxon>Asterales</taxon>
        <taxon>Asteraceae</taxon>
        <taxon>Asteroideae</taxon>
        <taxon>Heliantheae alliance</taxon>
        <taxon>Millerieae</taxon>
        <taxon>Smallanthus</taxon>
    </lineage>
</organism>
<dbReference type="EMBL" id="CM042038">
    <property type="protein sequence ID" value="KAI3733031.1"/>
    <property type="molecule type" value="Genomic_DNA"/>
</dbReference>
<sequence>MIQVAKAAAAKEAADKFAATSGSVFDISVGPSSHPDVELPASPSFCSDINLSDGPSSRVAVDRSSRYARLSSGHDTDVTNITAIPSSRPTVTRSARRTTRSSGPSAICFFVTSHAHFHIHYYFCILLWF</sequence>
<evidence type="ECO:0000313" key="1">
    <source>
        <dbReference type="EMBL" id="KAI3733031.1"/>
    </source>
</evidence>
<evidence type="ECO:0000313" key="2">
    <source>
        <dbReference type="Proteomes" id="UP001056120"/>
    </source>
</evidence>
<gene>
    <name evidence="1" type="ORF">L1987_64246</name>
</gene>
<keyword evidence="2" id="KW-1185">Reference proteome</keyword>
<name>A0ACB9CFK4_9ASTR</name>
<proteinExistence type="predicted"/>
<accession>A0ACB9CFK4</accession>
<reference evidence="2" key="1">
    <citation type="journal article" date="2022" name="Mol. Ecol. Resour.">
        <title>The genomes of chicory, endive, great burdock and yacon provide insights into Asteraceae palaeo-polyploidization history and plant inulin production.</title>
        <authorList>
            <person name="Fan W."/>
            <person name="Wang S."/>
            <person name="Wang H."/>
            <person name="Wang A."/>
            <person name="Jiang F."/>
            <person name="Liu H."/>
            <person name="Zhao H."/>
            <person name="Xu D."/>
            <person name="Zhang Y."/>
        </authorList>
    </citation>
    <scope>NUCLEOTIDE SEQUENCE [LARGE SCALE GENOMIC DNA]</scope>
    <source>
        <strain evidence="2">cv. Yunnan</strain>
    </source>
</reference>
<dbReference type="Proteomes" id="UP001056120">
    <property type="component" value="Linkage Group LG21"/>
</dbReference>
<comment type="caution">
    <text evidence="1">The sequence shown here is derived from an EMBL/GenBank/DDBJ whole genome shotgun (WGS) entry which is preliminary data.</text>
</comment>
<reference evidence="1 2" key="2">
    <citation type="journal article" date="2022" name="Mol. Ecol. Resour.">
        <title>The genomes of chicory, endive, great burdock and yacon provide insights into Asteraceae paleo-polyploidization history and plant inulin production.</title>
        <authorList>
            <person name="Fan W."/>
            <person name="Wang S."/>
            <person name="Wang H."/>
            <person name="Wang A."/>
            <person name="Jiang F."/>
            <person name="Liu H."/>
            <person name="Zhao H."/>
            <person name="Xu D."/>
            <person name="Zhang Y."/>
        </authorList>
    </citation>
    <scope>NUCLEOTIDE SEQUENCE [LARGE SCALE GENOMIC DNA]</scope>
    <source>
        <strain evidence="2">cv. Yunnan</strain>
        <tissue evidence="1">Leaves</tissue>
    </source>
</reference>